<comment type="caution">
    <text evidence="6">The sequence shown here is derived from an EMBL/GenBank/DDBJ whole genome shotgun (WGS) entry which is preliminary data.</text>
</comment>
<keyword evidence="7" id="KW-1185">Reference proteome</keyword>
<organism evidence="6 7">
    <name type="scientific">Tomitella cavernea</name>
    <dbReference type="NCBI Taxonomy" id="1387982"/>
    <lineage>
        <taxon>Bacteria</taxon>
        <taxon>Bacillati</taxon>
        <taxon>Actinomycetota</taxon>
        <taxon>Actinomycetes</taxon>
        <taxon>Mycobacteriales</taxon>
        <taxon>Tomitella</taxon>
    </lineage>
</organism>
<dbReference type="PANTHER" id="PTHR30055">
    <property type="entry name" value="HTH-TYPE TRANSCRIPTIONAL REGULATOR RUTR"/>
    <property type="match status" value="1"/>
</dbReference>
<evidence type="ECO:0000313" key="7">
    <source>
        <dbReference type="Proteomes" id="UP001500839"/>
    </source>
</evidence>
<evidence type="ECO:0000256" key="2">
    <source>
        <dbReference type="ARBA" id="ARBA00023125"/>
    </source>
</evidence>
<dbReference type="InterPro" id="IPR009057">
    <property type="entry name" value="Homeodomain-like_sf"/>
</dbReference>
<proteinExistence type="predicted"/>
<evidence type="ECO:0000256" key="4">
    <source>
        <dbReference type="SAM" id="MobiDB-lite"/>
    </source>
</evidence>
<keyword evidence="1" id="KW-0805">Transcription regulation</keyword>
<keyword evidence="3" id="KW-0804">Transcription</keyword>
<feature type="region of interest" description="Disordered" evidence="4">
    <location>
        <begin position="240"/>
        <end position="264"/>
    </location>
</feature>
<keyword evidence="2" id="KW-0238">DNA-binding</keyword>
<dbReference type="Proteomes" id="UP001500839">
    <property type="component" value="Unassembled WGS sequence"/>
</dbReference>
<dbReference type="Pfam" id="PF00440">
    <property type="entry name" value="TetR_N"/>
    <property type="match status" value="1"/>
</dbReference>
<dbReference type="PANTHER" id="PTHR30055:SF234">
    <property type="entry name" value="HTH-TYPE TRANSCRIPTIONAL REGULATOR BETI"/>
    <property type="match status" value="1"/>
</dbReference>
<evidence type="ECO:0000256" key="1">
    <source>
        <dbReference type="ARBA" id="ARBA00023015"/>
    </source>
</evidence>
<sequence length="264" mass="27488">MTLTSATARRESPARAAMIDAAERIVAERGLTALTLRAVQEAAGQSNKSAANYHFGSRDGLVGAVLAERMDPIAAHRRAMLDTLDAAPPTGPEAPLRALAEAFVVPLARRVLLAPGSAYARFLAQSLVSPELAGLIAEHSTLFTVEETRRRMVAVLTAPGARHGLDEETACWRTAGLLGYVVGALAAAEAATDGAGHSPAFPFPPRPFPPPPFSVPGAALSPGRVTARLVDTCHGLLTAPAGPDALDLHSTVPQSTSPIREDHP</sequence>
<dbReference type="EMBL" id="BAABKQ010000001">
    <property type="protein sequence ID" value="GAA4811364.1"/>
    <property type="molecule type" value="Genomic_DNA"/>
</dbReference>
<accession>A0ABP9CIT7</accession>
<dbReference type="InterPro" id="IPR050109">
    <property type="entry name" value="HTH-type_TetR-like_transc_reg"/>
</dbReference>
<dbReference type="RefSeq" id="WP_307810753.1">
    <property type="nucleotide sequence ID" value="NZ_BAABKQ010000001.1"/>
</dbReference>
<gene>
    <name evidence="6" type="ORF">GCM10023353_14880</name>
</gene>
<feature type="domain" description="HTH tetR-type" evidence="5">
    <location>
        <begin position="19"/>
        <end position="65"/>
    </location>
</feature>
<dbReference type="InterPro" id="IPR001647">
    <property type="entry name" value="HTH_TetR"/>
</dbReference>
<dbReference type="SUPFAM" id="SSF46689">
    <property type="entry name" value="Homeodomain-like"/>
    <property type="match status" value="1"/>
</dbReference>
<evidence type="ECO:0000259" key="5">
    <source>
        <dbReference type="Pfam" id="PF00440"/>
    </source>
</evidence>
<evidence type="ECO:0000256" key="3">
    <source>
        <dbReference type="ARBA" id="ARBA00023163"/>
    </source>
</evidence>
<evidence type="ECO:0000313" key="6">
    <source>
        <dbReference type="EMBL" id="GAA4811364.1"/>
    </source>
</evidence>
<dbReference type="Gene3D" id="1.10.357.10">
    <property type="entry name" value="Tetracycline Repressor, domain 2"/>
    <property type="match status" value="1"/>
</dbReference>
<reference evidence="7" key="1">
    <citation type="journal article" date="2019" name="Int. J. Syst. Evol. Microbiol.">
        <title>The Global Catalogue of Microorganisms (GCM) 10K type strain sequencing project: providing services to taxonomists for standard genome sequencing and annotation.</title>
        <authorList>
            <consortium name="The Broad Institute Genomics Platform"/>
            <consortium name="The Broad Institute Genome Sequencing Center for Infectious Disease"/>
            <person name="Wu L."/>
            <person name="Ma J."/>
        </authorList>
    </citation>
    <scope>NUCLEOTIDE SEQUENCE [LARGE SCALE GENOMIC DNA]</scope>
    <source>
        <strain evidence="7">JCM 18542</strain>
    </source>
</reference>
<name>A0ABP9CIT7_9ACTN</name>
<protein>
    <recommendedName>
        <fullName evidence="5">HTH tetR-type domain-containing protein</fullName>
    </recommendedName>
</protein>